<dbReference type="GO" id="GO:0000472">
    <property type="term" value="P:endonucleolytic cleavage to generate mature 5'-end of SSU-rRNA from (SSU-rRNA, 5.8S rRNA, LSU-rRNA)"/>
    <property type="evidence" value="ECO:0007669"/>
    <property type="project" value="TreeGrafter"/>
</dbReference>
<feature type="compositionally biased region" description="Basic and acidic residues" evidence="9">
    <location>
        <begin position="266"/>
        <end position="292"/>
    </location>
</feature>
<dbReference type="AlphaFoldDB" id="A0A135LUQ4"/>
<keyword evidence="6" id="KW-0539">Nucleus</keyword>
<evidence type="ECO:0000256" key="3">
    <source>
        <dbReference type="ARBA" id="ARBA00013906"/>
    </source>
</evidence>
<evidence type="ECO:0000256" key="5">
    <source>
        <dbReference type="ARBA" id="ARBA00022884"/>
    </source>
</evidence>
<dbReference type="InterPro" id="IPR012677">
    <property type="entry name" value="Nucleotide-bd_a/b_plait_sf"/>
</dbReference>
<dbReference type="GeneID" id="63710967"/>
<dbReference type="GO" id="GO:0000480">
    <property type="term" value="P:endonucleolytic cleavage in 5'-ETS of tricistronic rRNA transcript (SSU-rRNA, 5.8S rRNA, LSU-rRNA)"/>
    <property type="evidence" value="ECO:0007669"/>
    <property type="project" value="TreeGrafter"/>
</dbReference>
<dbReference type="GO" id="GO:0005730">
    <property type="term" value="C:nucleolus"/>
    <property type="evidence" value="ECO:0007669"/>
    <property type="project" value="UniProtKB-SubCell"/>
</dbReference>
<evidence type="ECO:0000256" key="8">
    <source>
        <dbReference type="ARBA" id="ARBA00032634"/>
    </source>
</evidence>
<sequence length="331" mass="37047">MTTRKHNDFLDIAASDDEASGSDRGYDSEANAAESKGRAVKRRRTTTKQDFSVESEDEDEDDNDHKDADEDEDNESEGGARLDDSAQPSTKSAKSIKAKGKLAKLSKLASGKAPKKTRSGVIYFSSLPPYLKPFALKGMLEKRGFEDITKIFLAPLLPSAAGNRNRSNKRKLYTEGWVEFRSKKTAKICAETLNATIVGGLKSSWYHDDVWNIKYLSRFTWDDLMQSVQRERSERESKRKIADAREAKEAKLFIEGVESGRIAEGMAKKNEEKMKRRLEAAGDGDGDKELPQPKKAAPSRRRFHFQQNEVVKGSKDGAMADDAKRVLGKIF</sequence>
<dbReference type="InterPro" id="IPR035979">
    <property type="entry name" value="RBD_domain_sf"/>
</dbReference>
<evidence type="ECO:0000313" key="10">
    <source>
        <dbReference type="EMBL" id="KXG52697.1"/>
    </source>
</evidence>
<gene>
    <name evidence="10" type="ORF">PGRI_079530</name>
</gene>
<feature type="region of interest" description="Disordered" evidence="9">
    <location>
        <begin position="265"/>
        <end position="319"/>
    </location>
</feature>
<dbReference type="CDD" id="cd12263">
    <property type="entry name" value="RRM_ABT1_like"/>
    <property type="match status" value="1"/>
</dbReference>
<evidence type="ECO:0000256" key="9">
    <source>
        <dbReference type="SAM" id="MobiDB-lite"/>
    </source>
</evidence>
<protein>
    <recommendedName>
        <fullName evidence="3">Pre-rRNA-processing protein ESF2</fullName>
    </recommendedName>
    <alternativeName>
        <fullName evidence="8">18S rRNA factor 2</fullName>
    </alternativeName>
    <alternativeName>
        <fullName evidence="4">Pre-rRNA-processing protein esf2</fullName>
    </alternativeName>
</protein>
<name>A0A135LUQ4_PENPA</name>
<evidence type="ECO:0000256" key="4">
    <source>
        <dbReference type="ARBA" id="ARBA00021800"/>
    </source>
</evidence>
<dbReference type="GO" id="GO:0000447">
    <property type="term" value="P:endonucleolytic cleavage in ITS1 to separate SSU-rRNA from 5.8S rRNA and LSU-rRNA from tricistronic rRNA transcript (SSU-rRNA, 5.8S rRNA, LSU-rRNA)"/>
    <property type="evidence" value="ECO:0007669"/>
    <property type="project" value="TreeGrafter"/>
</dbReference>
<proteinExistence type="inferred from homology"/>
<organism evidence="10 11">
    <name type="scientific">Penicillium patulum</name>
    <name type="common">Penicillium griseofulvum</name>
    <dbReference type="NCBI Taxonomy" id="5078"/>
    <lineage>
        <taxon>Eukaryota</taxon>
        <taxon>Fungi</taxon>
        <taxon>Dikarya</taxon>
        <taxon>Ascomycota</taxon>
        <taxon>Pezizomycotina</taxon>
        <taxon>Eurotiomycetes</taxon>
        <taxon>Eurotiomycetidae</taxon>
        <taxon>Eurotiales</taxon>
        <taxon>Aspergillaceae</taxon>
        <taxon>Penicillium</taxon>
    </lineage>
</organism>
<dbReference type="Proteomes" id="UP000070168">
    <property type="component" value="Unassembled WGS sequence"/>
</dbReference>
<evidence type="ECO:0000256" key="2">
    <source>
        <dbReference type="ARBA" id="ARBA00005819"/>
    </source>
</evidence>
<dbReference type="STRING" id="5078.A0A135LUQ4"/>
<comment type="similarity">
    <text evidence="2">Belongs to the ESF2/ABP1 family.</text>
</comment>
<dbReference type="InterPro" id="IPR034353">
    <property type="entry name" value="ABT1/ESF2_RRM"/>
</dbReference>
<dbReference type="PANTHER" id="PTHR12311">
    <property type="entry name" value="ACTIVATOR OF BASAL TRANSCRIPTION 1"/>
    <property type="match status" value="1"/>
</dbReference>
<dbReference type="OMA" id="TRKHNDF"/>
<keyword evidence="5" id="KW-0694">RNA-binding</keyword>
<evidence type="ECO:0000313" key="11">
    <source>
        <dbReference type="Proteomes" id="UP000070168"/>
    </source>
</evidence>
<dbReference type="SUPFAM" id="SSF54928">
    <property type="entry name" value="RNA-binding domain, RBD"/>
    <property type="match status" value="1"/>
</dbReference>
<feature type="compositionally biased region" description="Acidic residues" evidence="9">
    <location>
        <begin position="53"/>
        <end position="62"/>
    </location>
</feature>
<dbReference type="Gene3D" id="3.30.70.330">
    <property type="match status" value="1"/>
</dbReference>
<evidence type="ECO:0000256" key="1">
    <source>
        <dbReference type="ARBA" id="ARBA00004604"/>
    </source>
</evidence>
<dbReference type="InterPro" id="IPR039119">
    <property type="entry name" value="ABT1/Esf2"/>
</dbReference>
<dbReference type="GO" id="GO:0034462">
    <property type="term" value="P:small-subunit processome assembly"/>
    <property type="evidence" value="ECO:0007669"/>
    <property type="project" value="TreeGrafter"/>
</dbReference>
<feature type="region of interest" description="Disordered" evidence="9">
    <location>
        <begin position="1"/>
        <end position="98"/>
    </location>
</feature>
<evidence type="ECO:0000256" key="7">
    <source>
        <dbReference type="ARBA" id="ARBA00025024"/>
    </source>
</evidence>
<dbReference type="GO" id="GO:0003723">
    <property type="term" value="F:RNA binding"/>
    <property type="evidence" value="ECO:0007669"/>
    <property type="project" value="UniProtKB-KW"/>
</dbReference>
<comment type="subcellular location">
    <subcellularLocation>
        <location evidence="1">Nucleus</location>
        <location evidence="1">Nucleolus</location>
    </subcellularLocation>
</comment>
<accession>A0A135LUQ4</accession>
<comment type="caution">
    <text evidence="10">The sequence shown here is derived from an EMBL/GenBank/DDBJ whole genome shotgun (WGS) entry which is preliminary data.</text>
</comment>
<dbReference type="EMBL" id="LHQR01000020">
    <property type="protein sequence ID" value="KXG52697.1"/>
    <property type="molecule type" value="Genomic_DNA"/>
</dbReference>
<reference evidence="10 11" key="1">
    <citation type="journal article" date="2016" name="BMC Genomics">
        <title>Genome sequencing and secondary metabolism of the postharvest pathogen Penicillium griseofulvum.</title>
        <authorList>
            <person name="Banani H."/>
            <person name="Marcet-Houben M."/>
            <person name="Ballester A.R."/>
            <person name="Abbruscato P."/>
            <person name="Gonzalez-Candelas L."/>
            <person name="Gabaldon T."/>
            <person name="Spadaro D."/>
        </authorList>
    </citation>
    <scope>NUCLEOTIDE SEQUENCE [LARGE SCALE GENOMIC DNA]</scope>
    <source>
        <strain evidence="10 11">PG3</strain>
    </source>
</reference>
<dbReference type="PANTHER" id="PTHR12311:SF7">
    <property type="entry name" value="ACTIVATOR OF BASAL TRANSCRIPTION 1"/>
    <property type="match status" value="1"/>
</dbReference>
<dbReference type="RefSeq" id="XP_040651232.1">
    <property type="nucleotide sequence ID" value="XM_040795667.1"/>
</dbReference>
<keyword evidence="11" id="KW-1185">Reference proteome</keyword>
<dbReference type="OrthoDB" id="287393at2759"/>
<evidence type="ECO:0000256" key="6">
    <source>
        <dbReference type="ARBA" id="ARBA00023242"/>
    </source>
</evidence>
<comment type="function">
    <text evidence="7">Involved in the small subunit (SSU) processome assembly and function, and in the 18S rRNA synthesis. Required for the early cleavages at sites A0, A1 and A2.</text>
</comment>